<comment type="caution">
    <text evidence="2">The sequence shown here is derived from an EMBL/GenBank/DDBJ whole genome shotgun (WGS) entry which is preliminary data.</text>
</comment>
<evidence type="ECO:0000313" key="2">
    <source>
        <dbReference type="EMBL" id="MBM6699636.1"/>
    </source>
</evidence>
<keyword evidence="1" id="KW-1133">Transmembrane helix</keyword>
<feature type="transmembrane region" description="Helical" evidence="1">
    <location>
        <begin position="130"/>
        <end position="150"/>
    </location>
</feature>
<dbReference type="Proteomes" id="UP000718821">
    <property type="component" value="Unassembled WGS sequence"/>
</dbReference>
<feature type="transmembrane region" description="Helical" evidence="1">
    <location>
        <begin position="48"/>
        <end position="66"/>
    </location>
</feature>
<keyword evidence="1" id="KW-0812">Transmembrane</keyword>
<proteinExistence type="predicted"/>
<feature type="transmembrane region" description="Helical" evidence="1">
    <location>
        <begin position="187"/>
        <end position="207"/>
    </location>
</feature>
<feature type="transmembrane region" description="Helical" evidence="1">
    <location>
        <begin position="227"/>
        <end position="250"/>
    </location>
</feature>
<accession>A0A939BA92</accession>
<reference evidence="2" key="1">
    <citation type="submission" date="2020-08" db="EMBL/GenBank/DDBJ databases">
        <authorList>
            <person name="Cejkova D."/>
            <person name="Kubasova T."/>
            <person name="Jahodarova E."/>
            <person name="Rychlik I."/>
        </authorList>
    </citation>
    <scope>NUCLEOTIDE SEQUENCE</scope>
    <source>
        <strain evidence="2">An836</strain>
    </source>
</reference>
<dbReference type="AlphaFoldDB" id="A0A939BA92"/>
<keyword evidence="3" id="KW-1185">Reference proteome</keyword>
<sequence length="295" mass="32946">MEKQLLFYSLGMFAICSTIWLLGMYPMLRSWFDWAHLAVVSVAPALTGLWWHPTAYVIFILMLPWVNRGLHAIGRTGHGVLSVVGLVLWGVLPFFTNGMGLSAFMFLYMYVPMSYLRWYLPQMERSRATAWWVFGIGAAMVLASCMLNGLTGGRWNYGVQPWSAPSMLTALGAILLCGQARPFHSRVINAIAGSTLPVYLVHEYWPATSWLQAALLKAEAHVLGSPWVLFGTHFALLLAVYAVIVVIDLFRKALFAVTVDRPDRRGKGFERAWSGAGWCSGFQGWPNLKLQLPAT</sequence>
<keyword evidence="1" id="KW-0472">Membrane</keyword>
<evidence type="ECO:0008006" key="4">
    <source>
        <dbReference type="Google" id="ProtNLM"/>
    </source>
</evidence>
<protein>
    <recommendedName>
        <fullName evidence="4">Acyltransferase 3 domain-containing protein</fullName>
    </recommendedName>
</protein>
<dbReference type="RefSeq" id="WP_204468541.1">
    <property type="nucleotide sequence ID" value="NZ_JACLYU010000006.1"/>
</dbReference>
<reference evidence="2" key="2">
    <citation type="journal article" date="2021" name="Sci. Rep.">
        <title>The distribution of antibiotic resistance genes in chicken gut microbiota commensals.</title>
        <authorList>
            <person name="Juricova H."/>
            <person name="Matiasovicova J."/>
            <person name="Kubasova T."/>
            <person name="Cejkova D."/>
            <person name="Rychlik I."/>
        </authorList>
    </citation>
    <scope>NUCLEOTIDE SEQUENCE</scope>
    <source>
        <strain evidence="2">An836</strain>
    </source>
</reference>
<name>A0A939BA92_9BIFI</name>
<evidence type="ECO:0000256" key="1">
    <source>
        <dbReference type="SAM" id="Phobius"/>
    </source>
</evidence>
<evidence type="ECO:0000313" key="3">
    <source>
        <dbReference type="Proteomes" id="UP000718821"/>
    </source>
</evidence>
<dbReference type="EMBL" id="JACLYU010000006">
    <property type="protein sequence ID" value="MBM6699636.1"/>
    <property type="molecule type" value="Genomic_DNA"/>
</dbReference>
<feature type="transmembrane region" description="Helical" evidence="1">
    <location>
        <begin position="7"/>
        <end position="28"/>
    </location>
</feature>
<gene>
    <name evidence="2" type="ORF">H7U32_04770</name>
</gene>
<organism evidence="2 3">
    <name type="scientific">Bifidobacterium pullorum subsp. saeculare</name>
    <dbReference type="NCBI Taxonomy" id="78257"/>
    <lineage>
        <taxon>Bacteria</taxon>
        <taxon>Bacillati</taxon>
        <taxon>Actinomycetota</taxon>
        <taxon>Actinomycetes</taxon>
        <taxon>Bifidobacteriales</taxon>
        <taxon>Bifidobacteriaceae</taxon>
        <taxon>Bifidobacterium</taxon>
    </lineage>
</organism>